<dbReference type="AlphaFoldDB" id="A0ABD3I9U5"/>
<dbReference type="Pfam" id="PF03031">
    <property type="entry name" value="NIF"/>
    <property type="match status" value="1"/>
</dbReference>
<name>A0ABD3I9U5_9MARC</name>
<dbReference type="SUPFAM" id="SSF56784">
    <property type="entry name" value="HAD-like"/>
    <property type="match status" value="1"/>
</dbReference>
<reference evidence="3 4" key="1">
    <citation type="submission" date="2024-09" db="EMBL/GenBank/DDBJ databases">
        <title>Chromosome-scale assembly of Riccia sorocarpa.</title>
        <authorList>
            <person name="Paukszto L."/>
        </authorList>
    </citation>
    <scope>NUCLEOTIDE SEQUENCE [LARGE SCALE GENOMIC DNA]</scope>
    <source>
        <strain evidence="3">LP-2024</strain>
        <tissue evidence="3">Aerial parts of the thallus</tissue>
    </source>
</reference>
<feature type="domain" description="FCP1 homology" evidence="2">
    <location>
        <begin position="204"/>
        <end position="383"/>
    </location>
</feature>
<evidence type="ECO:0000259" key="2">
    <source>
        <dbReference type="PROSITE" id="PS50969"/>
    </source>
</evidence>
<dbReference type="InterPro" id="IPR023214">
    <property type="entry name" value="HAD_sf"/>
</dbReference>
<organism evidence="3 4">
    <name type="scientific">Riccia sorocarpa</name>
    <dbReference type="NCBI Taxonomy" id="122646"/>
    <lineage>
        <taxon>Eukaryota</taxon>
        <taxon>Viridiplantae</taxon>
        <taxon>Streptophyta</taxon>
        <taxon>Embryophyta</taxon>
        <taxon>Marchantiophyta</taxon>
        <taxon>Marchantiopsida</taxon>
        <taxon>Marchantiidae</taxon>
        <taxon>Marchantiales</taxon>
        <taxon>Ricciaceae</taxon>
        <taxon>Riccia</taxon>
    </lineage>
</organism>
<dbReference type="EMBL" id="JBJQOH010000001">
    <property type="protein sequence ID" value="KAL3699299.1"/>
    <property type="molecule type" value="Genomic_DNA"/>
</dbReference>
<dbReference type="Gene3D" id="3.40.50.1000">
    <property type="entry name" value="HAD superfamily/HAD-like"/>
    <property type="match status" value="1"/>
</dbReference>
<protein>
    <recommendedName>
        <fullName evidence="2">FCP1 homology domain-containing protein</fullName>
    </recommendedName>
</protein>
<evidence type="ECO:0000256" key="1">
    <source>
        <dbReference type="SAM" id="MobiDB-lite"/>
    </source>
</evidence>
<dbReference type="InterPro" id="IPR004274">
    <property type="entry name" value="FCP1_dom"/>
</dbReference>
<accession>A0ABD3I9U5</accession>
<feature type="compositionally biased region" description="Basic and acidic residues" evidence="1">
    <location>
        <begin position="152"/>
        <end position="162"/>
    </location>
</feature>
<dbReference type="InterPro" id="IPR036412">
    <property type="entry name" value="HAD-like_sf"/>
</dbReference>
<dbReference type="PROSITE" id="PS50969">
    <property type="entry name" value="FCP1"/>
    <property type="match status" value="1"/>
</dbReference>
<gene>
    <name evidence="3" type="ORF">R1sor_017321</name>
</gene>
<evidence type="ECO:0000313" key="3">
    <source>
        <dbReference type="EMBL" id="KAL3699299.1"/>
    </source>
</evidence>
<feature type="region of interest" description="Disordered" evidence="1">
    <location>
        <begin position="140"/>
        <end position="162"/>
    </location>
</feature>
<evidence type="ECO:0000313" key="4">
    <source>
        <dbReference type="Proteomes" id="UP001633002"/>
    </source>
</evidence>
<keyword evidence="4" id="KW-1185">Reference proteome</keyword>
<comment type="caution">
    <text evidence="3">The sequence shown here is derived from an EMBL/GenBank/DDBJ whole genome shotgun (WGS) entry which is preliminary data.</text>
</comment>
<dbReference type="Proteomes" id="UP001633002">
    <property type="component" value="Unassembled WGS sequence"/>
</dbReference>
<proteinExistence type="predicted"/>
<sequence length="561" mass="62572">MEFITSFNDSTNVGVVRGHRIRIDDDLVRTVFDVPARTLPISPCIRSSKLQDWMPIRDEGRFPGCETPWDDTRLAHYNFSGLIAESIRHECAFMKTDLRRMKEHAPHLWRFAETFIGIPLTLIFLHLEIVTEAECEAGAVVPDGDSSSEDGDSAHRDEEAPSETIDRDILMDELMILRHQNDSMHAEMASLRKMRLRQPFLSPGESRIKSLVLDIFGLFVCVCRTQRDREEAASMGYTVHCLTHPQRSTAIYYVVRGDLNMVLDTLLSVAEVIIWTSRSREFTQIILDDLEADDLVPEGLTKCDRIRPSCLPVGKLTPMKDLRRFYDMLVCTKDVLLVDVEVARNSPNHPFSAVHPWPFGLGTLLGSHDDYVMDRLLPWLTEWFWEQQLSEADRRIIWYSVSRAEGLVLAEFWPAMCGDVRPRYGPGAEIVETVVCEPIPEPSLRPISADSLAEALDVMLPVSRAERSIGPTFDPLVDSGAEGGPEGSVGPVADPLCEPLLDIGTEGSIGPIVDRLREWLVDSGAEGSVRPVPDPSADQIALAQTVAELVAKGSAASTSDE</sequence>